<evidence type="ECO:0000313" key="1">
    <source>
        <dbReference type="EMBL" id="MCJ8499630.1"/>
    </source>
</evidence>
<name>A0AA41R1R0_9BACT</name>
<dbReference type="RefSeq" id="WP_246903025.1">
    <property type="nucleotide sequence ID" value="NZ_JALJRB010000002.1"/>
</dbReference>
<sequence>MAKMKWKHELDRRHHQVVLSGQHVAIHCHHYNINLQKTLEDTLGHAGTAIIYQAAEEAAFQGLEPLLEQYQGLKTIKSKLEMCSIWYQNCGLGIIHLQDLETGTGYAVSSDSHHVTGWLAKHGCRNTPGCHFTCGWLAGAMACVFGKPAGTYMVKEIKCKMMRDPDCIFQIGAH</sequence>
<proteinExistence type="predicted"/>
<dbReference type="InterPro" id="IPR024096">
    <property type="entry name" value="NO_sig/Golgi_transp_ligand-bd"/>
</dbReference>
<evidence type="ECO:0008006" key="3">
    <source>
        <dbReference type="Google" id="ProtNLM"/>
    </source>
</evidence>
<dbReference type="Proteomes" id="UP001165427">
    <property type="component" value="Unassembled WGS sequence"/>
</dbReference>
<comment type="caution">
    <text evidence="1">The sequence shown here is derived from an EMBL/GenBank/DDBJ whole genome shotgun (WGS) entry which is preliminary data.</text>
</comment>
<gene>
    <name evidence="1" type="ORF">MRX98_03515</name>
</gene>
<dbReference type="AlphaFoldDB" id="A0AA41R1R0"/>
<keyword evidence="2" id="KW-1185">Reference proteome</keyword>
<reference evidence="1" key="1">
    <citation type="submission" date="2022-04" db="EMBL/GenBank/DDBJ databases">
        <title>Desulfatitalea alkaliphila sp. nov., a novel anaerobic sulfate-reducing bacterium isolated from terrestrial mud volcano, Taman Peninsula, Russia.</title>
        <authorList>
            <person name="Khomyakova M.A."/>
            <person name="Merkel A.Y."/>
            <person name="Slobodkin A.I."/>
        </authorList>
    </citation>
    <scope>NUCLEOTIDE SEQUENCE</scope>
    <source>
        <strain evidence="1">M08but</strain>
    </source>
</reference>
<dbReference type="SUPFAM" id="SSF111126">
    <property type="entry name" value="Ligand-binding domain in the NO signalling and Golgi transport"/>
    <property type="match status" value="1"/>
</dbReference>
<protein>
    <recommendedName>
        <fullName evidence="3">4-vinyl reductase 4VR domain-containing protein</fullName>
    </recommendedName>
</protein>
<dbReference type="Gene3D" id="3.30.1380.20">
    <property type="entry name" value="Trafficking protein particle complex subunit 3"/>
    <property type="match status" value="1"/>
</dbReference>
<evidence type="ECO:0000313" key="2">
    <source>
        <dbReference type="Proteomes" id="UP001165427"/>
    </source>
</evidence>
<dbReference type="EMBL" id="JALJRB010000002">
    <property type="protein sequence ID" value="MCJ8499630.1"/>
    <property type="molecule type" value="Genomic_DNA"/>
</dbReference>
<organism evidence="1 2">
    <name type="scientific">Desulfatitalea alkaliphila</name>
    <dbReference type="NCBI Taxonomy" id="2929485"/>
    <lineage>
        <taxon>Bacteria</taxon>
        <taxon>Pseudomonadati</taxon>
        <taxon>Thermodesulfobacteriota</taxon>
        <taxon>Desulfobacteria</taxon>
        <taxon>Desulfobacterales</taxon>
        <taxon>Desulfosarcinaceae</taxon>
        <taxon>Desulfatitalea</taxon>
    </lineage>
</organism>
<accession>A0AA41R1R0</accession>